<proteinExistence type="predicted"/>
<dbReference type="Pfam" id="PF12973">
    <property type="entry name" value="Cupin_7"/>
    <property type="match status" value="1"/>
</dbReference>
<dbReference type="Gene3D" id="1.10.10.1320">
    <property type="entry name" value="Anti-sigma factor, zinc-finger domain"/>
    <property type="match status" value="1"/>
</dbReference>
<feature type="domain" description="ChrR-like cupin" evidence="1">
    <location>
        <begin position="110"/>
        <end position="201"/>
    </location>
</feature>
<evidence type="ECO:0000313" key="3">
    <source>
        <dbReference type="Proteomes" id="UP000253941"/>
    </source>
</evidence>
<dbReference type="SUPFAM" id="SSF51182">
    <property type="entry name" value="RmlC-like cupins"/>
    <property type="match status" value="1"/>
</dbReference>
<comment type="caution">
    <text evidence="2">The sequence shown here is derived from an EMBL/GenBank/DDBJ whole genome shotgun (WGS) entry which is preliminary data.</text>
</comment>
<reference evidence="2 3" key="1">
    <citation type="submission" date="2018-07" db="EMBL/GenBank/DDBJ databases">
        <title>Venubactetium sediminum gen. nov., sp. nov., isolated from a marine solar saltern.</title>
        <authorList>
            <person name="Wang S."/>
        </authorList>
    </citation>
    <scope>NUCLEOTIDE SEQUENCE [LARGE SCALE GENOMIC DNA]</scope>
    <source>
        <strain evidence="2 3">WD2A32</strain>
    </source>
</reference>
<gene>
    <name evidence="2" type="ORF">DRB17_13000</name>
</gene>
<dbReference type="Gene3D" id="2.60.120.10">
    <property type="entry name" value="Jelly Rolls"/>
    <property type="match status" value="1"/>
</dbReference>
<dbReference type="InterPro" id="IPR011051">
    <property type="entry name" value="RmlC_Cupin_sf"/>
</dbReference>
<dbReference type="NCBIfam" id="TIGR02451">
    <property type="entry name" value="anti_sig_ChrR"/>
    <property type="match status" value="1"/>
</dbReference>
<dbReference type="AlphaFoldDB" id="A0A369T7U8"/>
<dbReference type="RefSeq" id="WP_114582645.1">
    <property type="nucleotide sequence ID" value="NZ_QPMH01000012.1"/>
</dbReference>
<dbReference type="InterPro" id="IPR012807">
    <property type="entry name" value="Anti-sigma_ChrR"/>
</dbReference>
<evidence type="ECO:0000313" key="2">
    <source>
        <dbReference type="EMBL" id="RDD61393.1"/>
    </source>
</evidence>
<dbReference type="Proteomes" id="UP000253941">
    <property type="component" value="Unassembled WGS sequence"/>
</dbReference>
<dbReference type="CDD" id="cd20301">
    <property type="entry name" value="cupin_ChrR"/>
    <property type="match status" value="1"/>
</dbReference>
<dbReference type="InterPro" id="IPR025979">
    <property type="entry name" value="ChrR-like_cupin_dom"/>
</dbReference>
<dbReference type="InterPro" id="IPR041916">
    <property type="entry name" value="Anti_sigma_zinc_sf"/>
</dbReference>
<sequence length="223" mass="23701">MVQHPAPDELLLDYATGNLAEPVALLVASHLTLAPESRREVRDLEAIGGALLEEMEPASMSEDALDSVLARLGEHVPESFEAGEPGVPAGPPSGDAAKIPAPLRALVGSDLSSLPWRERGGSVAECDILRDAPGYRTRLLWIKAGAKVPTHTHGGREYTLVLQGSFSDESGRFGRGDVEVADAEVTHRPVAGSECDCICLAVTDAPLRMTGPIGRLLNYFIDM</sequence>
<organism evidence="2 3">
    <name type="scientific">Ferruginivarius sediminum</name>
    <dbReference type="NCBI Taxonomy" id="2661937"/>
    <lineage>
        <taxon>Bacteria</taxon>
        <taxon>Pseudomonadati</taxon>
        <taxon>Pseudomonadota</taxon>
        <taxon>Alphaproteobacteria</taxon>
        <taxon>Rhodospirillales</taxon>
        <taxon>Rhodospirillaceae</taxon>
        <taxon>Ferruginivarius</taxon>
    </lineage>
</organism>
<protein>
    <submittedName>
        <fullName evidence="2">Anti-sigma factor</fullName>
    </submittedName>
</protein>
<name>A0A369T7U8_9PROT</name>
<accession>A0A369T7U8</accession>
<evidence type="ECO:0000259" key="1">
    <source>
        <dbReference type="Pfam" id="PF12973"/>
    </source>
</evidence>
<dbReference type="EMBL" id="QPMH01000012">
    <property type="protein sequence ID" value="RDD61393.1"/>
    <property type="molecule type" value="Genomic_DNA"/>
</dbReference>
<dbReference type="InterPro" id="IPR014710">
    <property type="entry name" value="RmlC-like_jellyroll"/>
</dbReference>
<keyword evidence="3" id="KW-1185">Reference proteome</keyword>